<dbReference type="EMBL" id="JASPKY010000288">
    <property type="protein sequence ID" value="KAK9710840.1"/>
    <property type="molecule type" value="Genomic_DNA"/>
</dbReference>
<name>A0AAW1K1P5_POPJA</name>
<gene>
    <name evidence="2" type="ORF">QE152_g25827</name>
</gene>
<dbReference type="InterPro" id="IPR049512">
    <property type="entry name" value="DJR-like_dom"/>
</dbReference>
<accession>A0AAW1K1P5</accession>
<keyword evidence="3" id="KW-1185">Reference proteome</keyword>
<dbReference type="AlphaFoldDB" id="A0AAW1K1P5"/>
<comment type="caution">
    <text evidence="2">The sequence shown here is derived from an EMBL/GenBank/DDBJ whole genome shotgun (WGS) entry which is preliminary data.</text>
</comment>
<evidence type="ECO:0000259" key="1">
    <source>
        <dbReference type="Pfam" id="PF21738"/>
    </source>
</evidence>
<organism evidence="2 3">
    <name type="scientific">Popillia japonica</name>
    <name type="common">Japanese beetle</name>
    <dbReference type="NCBI Taxonomy" id="7064"/>
    <lineage>
        <taxon>Eukaryota</taxon>
        <taxon>Metazoa</taxon>
        <taxon>Ecdysozoa</taxon>
        <taxon>Arthropoda</taxon>
        <taxon>Hexapoda</taxon>
        <taxon>Insecta</taxon>
        <taxon>Pterygota</taxon>
        <taxon>Neoptera</taxon>
        <taxon>Endopterygota</taxon>
        <taxon>Coleoptera</taxon>
        <taxon>Polyphaga</taxon>
        <taxon>Scarabaeiformia</taxon>
        <taxon>Scarabaeidae</taxon>
        <taxon>Rutelinae</taxon>
        <taxon>Popillia</taxon>
    </lineage>
</organism>
<evidence type="ECO:0000313" key="2">
    <source>
        <dbReference type="EMBL" id="KAK9710840.1"/>
    </source>
</evidence>
<protein>
    <recommendedName>
        <fullName evidence="1">Double jelly roll-like domain-containing protein</fullName>
    </recommendedName>
</protein>
<evidence type="ECO:0000313" key="3">
    <source>
        <dbReference type="Proteomes" id="UP001458880"/>
    </source>
</evidence>
<feature type="domain" description="Double jelly roll-like" evidence="1">
    <location>
        <begin position="1"/>
        <end position="100"/>
    </location>
</feature>
<sequence length="326" mass="36537">MLMGFAEDVKQILMNVPQELVLKRCADDSDVIYNSVTTEEVKLIITNIVWRVPHVKVGISRELALTKLTTRNTLMELFFRGWEIHENPGTTRCMSTHHSIKSFVASISIVDNMKYILGLLCYILQGGEFLNKRCAFGGLWTEGYTPLSEFDDIVRKLCADAEVVCVKGKEKKEFLSRILDKRIVDVSLPLRSIPPFLLEFFTHSLPLISQPSPPLAHSTPIAEALPQQSSVLDFFNSTPEAFHRSMCEGHALLIEQVKMLLESRKGLSDVITFANACLSYCNGVSNMSNPPSHINDTIAKYQQIRDALVNIVSIINGLSVNENIPK</sequence>
<reference evidence="2 3" key="1">
    <citation type="journal article" date="2024" name="BMC Genomics">
        <title>De novo assembly and annotation of Popillia japonica's genome with initial clues to its potential as an invasive pest.</title>
        <authorList>
            <person name="Cucini C."/>
            <person name="Boschi S."/>
            <person name="Funari R."/>
            <person name="Cardaioli E."/>
            <person name="Iannotti N."/>
            <person name="Marturano G."/>
            <person name="Paoli F."/>
            <person name="Bruttini M."/>
            <person name="Carapelli A."/>
            <person name="Frati F."/>
            <person name="Nardi F."/>
        </authorList>
    </citation>
    <scope>NUCLEOTIDE SEQUENCE [LARGE SCALE GENOMIC DNA]</scope>
    <source>
        <strain evidence="2">DMR45628</strain>
    </source>
</reference>
<proteinExistence type="predicted"/>
<dbReference type="Proteomes" id="UP001458880">
    <property type="component" value="Unassembled WGS sequence"/>
</dbReference>
<dbReference type="Pfam" id="PF21738">
    <property type="entry name" value="DJR-like_dom"/>
    <property type="match status" value="1"/>
</dbReference>